<dbReference type="EMBL" id="CP083239">
    <property type="protein sequence ID" value="UOK71674.1"/>
    <property type="molecule type" value="Genomic_DNA"/>
</dbReference>
<dbReference type="KEGG" id="apol:K9D25_02825"/>
<sequence>MNDRRRTATAGQSIHPHGRDAAKSGQTTKPRRKREPTQAHRRHVEQHPDDAMSALRLSKLESGAA</sequence>
<feature type="compositionally biased region" description="Basic residues" evidence="1">
    <location>
        <begin position="29"/>
        <end position="44"/>
    </location>
</feature>
<gene>
    <name evidence="2" type="ORF">K9D25_02825</name>
</gene>
<proteinExistence type="predicted"/>
<protein>
    <submittedName>
        <fullName evidence="2">Uncharacterized protein</fullName>
    </submittedName>
</protein>
<accession>A0A9E7A6G7</accession>
<evidence type="ECO:0000313" key="2">
    <source>
        <dbReference type="EMBL" id="UOK71674.1"/>
    </source>
</evidence>
<feature type="region of interest" description="Disordered" evidence="1">
    <location>
        <begin position="1"/>
        <end position="65"/>
    </location>
</feature>
<evidence type="ECO:0000256" key="1">
    <source>
        <dbReference type="SAM" id="MobiDB-lite"/>
    </source>
</evidence>
<name>A0A9E7A6G7_9HYPH</name>
<dbReference type="Proteomes" id="UP000831684">
    <property type="component" value="Chromosome"/>
</dbReference>
<evidence type="ECO:0000313" key="3">
    <source>
        <dbReference type="Proteomes" id="UP000831684"/>
    </source>
</evidence>
<organism evidence="2 3">
    <name type="scientific">Ancylobacter polymorphus</name>
    <dbReference type="NCBI Taxonomy" id="223390"/>
    <lineage>
        <taxon>Bacteria</taxon>
        <taxon>Pseudomonadati</taxon>
        <taxon>Pseudomonadota</taxon>
        <taxon>Alphaproteobacteria</taxon>
        <taxon>Hyphomicrobiales</taxon>
        <taxon>Xanthobacteraceae</taxon>
        <taxon>Ancylobacter</taxon>
    </lineage>
</organism>
<dbReference type="AlphaFoldDB" id="A0A9E7A6G7"/>
<reference evidence="2" key="1">
    <citation type="submission" date="2021-09" db="EMBL/GenBank/DDBJ databases">
        <title>Network and meta-omics reveal the key degrader and cooperation patterns in an efficient 1,4-dioxane-degrading microbial community.</title>
        <authorList>
            <person name="Dai C."/>
        </authorList>
    </citation>
    <scope>NUCLEOTIDE SEQUENCE</scope>
    <source>
        <strain evidence="2">ZM13</strain>
    </source>
</reference>
<dbReference type="RefSeq" id="WP_244379034.1">
    <property type="nucleotide sequence ID" value="NZ_CP083239.1"/>
</dbReference>